<organism evidence="1 2">
    <name type="scientific">Acidipropionibacterium virtanenii</name>
    <dbReference type="NCBI Taxonomy" id="2057246"/>
    <lineage>
        <taxon>Bacteria</taxon>
        <taxon>Bacillati</taxon>
        <taxon>Actinomycetota</taxon>
        <taxon>Actinomycetes</taxon>
        <taxon>Propionibacteriales</taxon>
        <taxon>Propionibacteriaceae</taxon>
        <taxon>Acidipropionibacterium</taxon>
    </lineage>
</organism>
<evidence type="ECO:0000313" key="1">
    <source>
        <dbReference type="EMBL" id="AXE37566.1"/>
    </source>
</evidence>
<evidence type="ECO:0000313" key="2">
    <source>
        <dbReference type="Proteomes" id="UP000251995"/>
    </source>
</evidence>
<sequence length="74" mass="8156">MSLPARLRGVNVGGHGRLPMAELRALLERLGHQDVATYLQSGQAIFTTEEDDEDALAGRIRASAHRTTRTSWRA</sequence>
<dbReference type="AlphaFoldDB" id="A0A344UQL8"/>
<dbReference type="KEGG" id="acij:JS278_00369"/>
<dbReference type="Pfam" id="PF08002">
    <property type="entry name" value="DUF1697"/>
    <property type="match status" value="1"/>
</dbReference>
<dbReference type="Gene3D" id="3.30.70.1280">
    <property type="entry name" value="SP0830-like domains"/>
    <property type="match status" value="1"/>
</dbReference>
<protein>
    <recommendedName>
        <fullName evidence="3">DUF1697 domain-containing protein</fullName>
    </recommendedName>
</protein>
<evidence type="ECO:0008006" key="3">
    <source>
        <dbReference type="Google" id="ProtNLM"/>
    </source>
</evidence>
<gene>
    <name evidence="1" type="ORF">JS278_00369</name>
</gene>
<dbReference type="SUPFAM" id="SSF160379">
    <property type="entry name" value="SP0830-like"/>
    <property type="match status" value="1"/>
</dbReference>
<dbReference type="InterPro" id="IPR012545">
    <property type="entry name" value="DUF1697"/>
</dbReference>
<name>A0A344UQL8_9ACTN</name>
<dbReference type="PANTHER" id="PTHR36439">
    <property type="entry name" value="BLL4334 PROTEIN"/>
    <property type="match status" value="1"/>
</dbReference>
<dbReference type="Proteomes" id="UP000251995">
    <property type="component" value="Chromosome"/>
</dbReference>
<reference evidence="1 2" key="1">
    <citation type="submission" date="2017-12" db="EMBL/GenBank/DDBJ databases">
        <title>The whole genome sequence of the Acidipropionibacterium virtanenii sp. nov. type strain JS278.</title>
        <authorList>
            <person name="Laine P."/>
            <person name="Deptula P."/>
            <person name="Varmanen P."/>
            <person name="Auvinen P."/>
        </authorList>
    </citation>
    <scope>NUCLEOTIDE SEQUENCE [LARGE SCALE GENOMIC DNA]</scope>
    <source>
        <strain evidence="1 2">JS278</strain>
    </source>
</reference>
<accession>A0A344UQL8</accession>
<keyword evidence="2" id="KW-1185">Reference proteome</keyword>
<dbReference type="EMBL" id="CP025198">
    <property type="protein sequence ID" value="AXE37566.1"/>
    <property type="molecule type" value="Genomic_DNA"/>
</dbReference>
<dbReference type="PANTHER" id="PTHR36439:SF1">
    <property type="entry name" value="DUF1697 DOMAIN-CONTAINING PROTEIN"/>
    <property type="match status" value="1"/>
</dbReference>
<proteinExistence type="predicted"/>